<name>A0A9W9LYU6_9EURO</name>
<organism evidence="1 2">
    <name type="scientific">Penicillium cf. viridicatum</name>
    <dbReference type="NCBI Taxonomy" id="2972119"/>
    <lineage>
        <taxon>Eukaryota</taxon>
        <taxon>Fungi</taxon>
        <taxon>Dikarya</taxon>
        <taxon>Ascomycota</taxon>
        <taxon>Pezizomycotina</taxon>
        <taxon>Eurotiomycetes</taxon>
        <taxon>Eurotiomycetidae</taxon>
        <taxon>Eurotiales</taxon>
        <taxon>Aspergillaceae</taxon>
        <taxon>Penicillium</taxon>
    </lineage>
</organism>
<dbReference type="AlphaFoldDB" id="A0A9W9LYU6"/>
<dbReference type="Proteomes" id="UP001150942">
    <property type="component" value="Unassembled WGS sequence"/>
</dbReference>
<evidence type="ECO:0000313" key="1">
    <source>
        <dbReference type="EMBL" id="KAJ5182229.1"/>
    </source>
</evidence>
<protein>
    <submittedName>
        <fullName evidence="1">Uncharacterized protein</fullName>
    </submittedName>
</protein>
<dbReference type="EMBL" id="JAPQKQ010000009">
    <property type="protein sequence ID" value="KAJ5182229.1"/>
    <property type="molecule type" value="Genomic_DNA"/>
</dbReference>
<accession>A0A9W9LYU6</accession>
<evidence type="ECO:0000313" key="2">
    <source>
        <dbReference type="Proteomes" id="UP001150942"/>
    </source>
</evidence>
<reference evidence="1" key="1">
    <citation type="submission" date="2022-11" db="EMBL/GenBank/DDBJ databases">
        <authorList>
            <person name="Petersen C."/>
        </authorList>
    </citation>
    <scope>NUCLEOTIDE SEQUENCE</scope>
    <source>
        <strain evidence="1">IBT 20477</strain>
    </source>
</reference>
<gene>
    <name evidence="1" type="ORF">N7449_012376</name>
</gene>
<proteinExistence type="predicted"/>
<comment type="caution">
    <text evidence="1">The sequence shown here is derived from an EMBL/GenBank/DDBJ whole genome shotgun (WGS) entry which is preliminary data.</text>
</comment>
<keyword evidence="2" id="KW-1185">Reference proteome</keyword>
<reference evidence="1" key="2">
    <citation type="journal article" date="2023" name="IMA Fungus">
        <title>Comparative genomic study of the Penicillium genus elucidates a diverse pangenome and 15 lateral gene transfer events.</title>
        <authorList>
            <person name="Petersen C."/>
            <person name="Sorensen T."/>
            <person name="Nielsen M.R."/>
            <person name="Sondergaard T.E."/>
            <person name="Sorensen J.L."/>
            <person name="Fitzpatrick D.A."/>
            <person name="Frisvad J.C."/>
            <person name="Nielsen K.L."/>
        </authorList>
    </citation>
    <scope>NUCLEOTIDE SEQUENCE</scope>
    <source>
        <strain evidence="1">IBT 20477</strain>
    </source>
</reference>
<sequence>MPRGIPDNLKMLADLGGYQLLSRLRTILRILHAMRCETRTKALDGKAFEGRRQSLHFESDIAVAGQRTQFLRESGEE</sequence>